<evidence type="ECO:0000313" key="1">
    <source>
        <dbReference type="EMBL" id="EET87266.1"/>
    </source>
</evidence>
<dbReference type="PATRIC" id="fig|536227.13.peg.5066"/>
<dbReference type="KEGG" id="cck:Ccar_24505"/>
<dbReference type="STRING" id="536227.Ccar_24505"/>
<dbReference type="InterPro" id="IPR021321">
    <property type="entry name" value="DUF2922"/>
</dbReference>
<dbReference type="EMBL" id="ACVI01000034">
    <property type="protein sequence ID" value="EET87266.1"/>
    <property type="molecule type" value="Genomic_DNA"/>
</dbReference>
<dbReference type="Proteomes" id="UP000004198">
    <property type="component" value="Unassembled WGS sequence"/>
</dbReference>
<organism evidence="1 2">
    <name type="scientific">Clostridium carboxidivorans P7</name>
    <dbReference type="NCBI Taxonomy" id="536227"/>
    <lineage>
        <taxon>Bacteria</taxon>
        <taxon>Bacillati</taxon>
        <taxon>Bacillota</taxon>
        <taxon>Clostridia</taxon>
        <taxon>Eubacteriales</taxon>
        <taxon>Clostridiaceae</taxon>
        <taxon>Clostridium</taxon>
    </lineage>
</organism>
<comment type="caution">
    <text evidence="1">The sequence shown here is derived from an EMBL/GenBank/DDBJ whole genome shotgun (WGS) entry which is preliminary data.</text>
</comment>
<evidence type="ECO:0000313" key="2">
    <source>
        <dbReference type="Proteomes" id="UP000004198"/>
    </source>
</evidence>
<protein>
    <recommendedName>
        <fullName evidence="3">DUF2922 domain-containing protein</fullName>
    </recommendedName>
</protein>
<name>C6PU66_9CLOT</name>
<dbReference type="RefSeq" id="WP_007061218.1">
    <property type="nucleotide sequence ID" value="NZ_ACVI01000034.1"/>
</dbReference>
<sequence>MAKSLSMSFLTDEGKKASITVNNVKEDLTDAEVKAAMGVIIAKNIFFSSGGDLKAIDSAHIIDKNKTSLSVK</sequence>
<dbReference type="OrthoDB" id="9795264at2"/>
<dbReference type="AlphaFoldDB" id="C6PU66"/>
<gene>
    <name evidence="1" type="ORF">CcarbDRAFT_2333</name>
</gene>
<dbReference type="Pfam" id="PF11148">
    <property type="entry name" value="DUF2922"/>
    <property type="match status" value="1"/>
</dbReference>
<evidence type="ECO:0008006" key="3">
    <source>
        <dbReference type="Google" id="ProtNLM"/>
    </source>
</evidence>
<keyword evidence="2" id="KW-1185">Reference proteome</keyword>
<proteinExistence type="predicted"/>
<reference evidence="1 2" key="1">
    <citation type="submission" date="2009-06" db="EMBL/GenBank/DDBJ databases">
        <title>The draft genome of Clostridium carboxidivorans P7.</title>
        <authorList>
            <consortium name="US DOE Joint Genome Institute (JGI-PGF)"/>
            <person name="Lucas S."/>
            <person name="Copeland A."/>
            <person name="Lapidus A."/>
            <person name="Glavina del Rio T."/>
            <person name="Tice H."/>
            <person name="Bruce D."/>
            <person name="Goodwin L."/>
            <person name="Pitluck S."/>
            <person name="Larimer F."/>
            <person name="Land M.L."/>
            <person name="Hauser L."/>
            <person name="Hemme C.L."/>
        </authorList>
    </citation>
    <scope>NUCLEOTIDE SEQUENCE [LARGE SCALE GENOMIC DNA]</scope>
    <source>
        <strain evidence="1 2">P7</strain>
    </source>
</reference>
<dbReference type="eggNOG" id="ENOG5033A2M">
    <property type="taxonomic scope" value="Bacteria"/>
</dbReference>
<accession>C6PU66</accession>